<keyword evidence="3" id="KW-1185">Reference proteome</keyword>
<feature type="transmembrane region" description="Helical" evidence="1">
    <location>
        <begin position="40"/>
        <end position="57"/>
    </location>
</feature>
<dbReference type="EMBL" id="JBBNAE010000004">
    <property type="protein sequence ID" value="KAK9129614.1"/>
    <property type="molecule type" value="Genomic_DNA"/>
</dbReference>
<reference evidence="2 3" key="1">
    <citation type="submission" date="2024-01" db="EMBL/GenBank/DDBJ databases">
        <title>Genome assemblies of Stephania.</title>
        <authorList>
            <person name="Yang L."/>
        </authorList>
    </citation>
    <scope>NUCLEOTIDE SEQUENCE [LARGE SCALE GENOMIC DNA]</scope>
    <source>
        <strain evidence="2">QJT</strain>
        <tissue evidence="2">Leaf</tissue>
    </source>
</reference>
<dbReference type="AlphaFoldDB" id="A0AAP0J8S4"/>
<proteinExistence type="predicted"/>
<sequence>MFENSKVGKTELLIVVATAVLSALCVACLRCAARPSVDRNLFLVSLPLFWSMFHQHLICSCFFPTRSLWGCFIQVLHLVVLVTFLS</sequence>
<gene>
    <name evidence="2" type="ORF">Sjap_010101</name>
</gene>
<feature type="transmembrane region" description="Helical" evidence="1">
    <location>
        <begin position="63"/>
        <end position="85"/>
    </location>
</feature>
<evidence type="ECO:0000313" key="3">
    <source>
        <dbReference type="Proteomes" id="UP001417504"/>
    </source>
</evidence>
<keyword evidence="1" id="KW-0472">Membrane</keyword>
<dbReference type="Proteomes" id="UP001417504">
    <property type="component" value="Unassembled WGS sequence"/>
</dbReference>
<organism evidence="2 3">
    <name type="scientific">Stephania japonica</name>
    <dbReference type="NCBI Taxonomy" id="461633"/>
    <lineage>
        <taxon>Eukaryota</taxon>
        <taxon>Viridiplantae</taxon>
        <taxon>Streptophyta</taxon>
        <taxon>Embryophyta</taxon>
        <taxon>Tracheophyta</taxon>
        <taxon>Spermatophyta</taxon>
        <taxon>Magnoliopsida</taxon>
        <taxon>Ranunculales</taxon>
        <taxon>Menispermaceae</taxon>
        <taxon>Menispermoideae</taxon>
        <taxon>Cissampelideae</taxon>
        <taxon>Stephania</taxon>
    </lineage>
</organism>
<accession>A0AAP0J8S4</accession>
<feature type="transmembrane region" description="Helical" evidence="1">
    <location>
        <begin position="12"/>
        <end position="33"/>
    </location>
</feature>
<keyword evidence="1" id="KW-0812">Transmembrane</keyword>
<keyword evidence="1" id="KW-1133">Transmembrane helix</keyword>
<comment type="caution">
    <text evidence="2">The sequence shown here is derived from an EMBL/GenBank/DDBJ whole genome shotgun (WGS) entry which is preliminary data.</text>
</comment>
<protein>
    <submittedName>
        <fullName evidence="2">Uncharacterized protein</fullName>
    </submittedName>
</protein>
<evidence type="ECO:0000256" key="1">
    <source>
        <dbReference type="SAM" id="Phobius"/>
    </source>
</evidence>
<name>A0AAP0J8S4_9MAGN</name>
<evidence type="ECO:0000313" key="2">
    <source>
        <dbReference type="EMBL" id="KAK9129614.1"/>
    </source>
</evidence>